<name>A0A1T5P8X0_9BACT</name>
<evidence type="ECO:0000313" key="2">
    <source>
        <dbReference type="EMBL" id="SKD09067.1"/>
    </source>
</evidence>
<accession>A0A1T5P8X0</accession>
<protein>
    <submittedName>
        <fullName evidence="2">Uncharacterized protein</fullName>
    </submittedName>
</protein>
<reference evidence="2 3" key="1">
    <citation type="submission" date="2017-02" db="EMBL/GenBank/DDBJ databases">
        <authorList>
            <person name="Peterson S.W."/>
        </authorList>
    </citation>
    <scope>NUCLEOTIDE SEQUENCE [LARGE SCALE GENOMIC DNA]</scope>
    <source>
        <strain evidence="2 3">DSM 18108</strain>
    </source>
</reference>
<feature type="compositionally biased region" description="Low complexity" evidence="1">
    <location>
        <begin position="1"/>
        <end position="14"/>
    </location>
</feature>
<evidence type="ECO:0000313" key="3">
    <source>
        <dbReference type="Proteomes" id="UP000190166"/>
    </source>
</evidence>
<sequence length="411" mass="46128">MNQANSKSSSNQSQGRSVAGNLAGSGGISLPAVSTQFPAQQVVQRVYDGSRSMEDKKVKDLLKELGEMFEGLHNERSEEYKKFKKMIESGKDYDQMEITNVLLGEATIEEEKEKHNSSDEEEEEDWGEEGEENEDWQEEEQDFDDYQEPVEKEKESSKAELKDEGEKFVIEKPITTDFKAVVLWAGTQLTEFQITAIKNAATGHSDPGVDQGGAEGWSKTVFSKVKFDQDDLINNFHKGNVKESGVQQAVEQESIHAKQINDIVKILGALGAHVQVFRPADNLLIRRENPYIQNSWIPYAGDFSNVQPFIDKSAKTILVTVGHGFPTGRTNFPAQGMLLQSEIQQKLKLRSDGNAVMYIPLQCYPGMAVREGSKIGWHSKSIPSDQVSSDGEMRQWVERQLLKEVYQWLGG</sequence>
<feature type="compositionally biased region" description="Basic and acidic residues" evidence="1">
    <location>
        <begin position="109"/>
        <end position="118"/>
    </location>
</feature>
<dbReference type="Proteomes" id="UP000190166">
    <property type="component" value="Unassembled WGS sequence"/>
</dbReference>
<keyword evidence="3" id="KW-1185">Reference proteome</keyword>
<evidence type="ECO:0000256" key="1">
    <source>
        <dbReference type="SAM" id="MobiDB-lite"/>
    </source>
</evidence>
<dbReference type="RefSeq" id="WP_143313682.1">
    <property type="nucleotide sequence ID" value="NZ_FUZZ01000004.1"/>
</dbReference>
<dbReference type="AlphaFoldDB" id="A0A1T5P8X0"/>
<feature type="region of interest" description="Disordered" evidence="1">
    <location>
        <begin position="104"/>
        <end position="162"/>
    </location>
</feature>
<organism evidence="2 3">
    <name type="scientific">Chitinophaga ginsengisegetis</name>
    <dbReference type="NCBI Taxonomy" id="393003"/>
    <lineage>
        <taxon>Bacteria</taxon>
        <taxon>Pseudomonadati</taxon>
        <taxon>Bacteroidota</taxon>
        <taxon>Chitinophagia</taxon>
        <taxon>Chitinophagales</taxon>
        <taxon>Chitinophagaceae</taxon>
        <taxon>Chitinophaga</taxon>
    </lineage>
</organism>
<dbReference type="EMBL" id="FUZZ01000004">
    <property type="protein sequence ID" value="SKD09067.1"/>
    <property type="molecule type" value="Genomic_DNA"/>
</dbReference>
<proteinExistence type="predicted"/>
<feature type="compositionally biased region" description="Acidic residues" evidence="1">
    <location>
        <begin position="119"/>
        <end position="148"/>
    </location>
</feature>
<feature type="region of interest" description="Disordered" evidence="1">
    <location>
        <begin position="1"/>
        <end position="35"/>
    </location>
</feature>
<gene>
    <name evidence="2" type="ORF">SAMN05660461_4946</name>
</gene>
<feature type="compositionally biased region" description="Basic and acidic residues" evidence="1">
    <location>
        <begin position="149"/>
        <end position="162"/>
    </location>
</feature>